<organism evidence="8 9">
    <name type="scientific">Paenibacillus selenitireducens</name>
    <dbReference type="NCBI Taxonomy" id="1324314"/>
    <lineage>
        <taxon>Bacteria</taxon>
        <taxon>Bacillati</taxon>
        <taxon>Bacillota</taxon>
        <taxon>Bacilli</taxon>
        <taxon>Bacillales</taxon>
        <taxon>Paenibacillaceae</taxon>
        <taxon>Paenibacillus</taxon>
    </lineage>
</organism>
<comment type="subcellular location">
    <subcellularLocation>
        <location evidence="1">Membrane</location>
        <topology evidence="1">Multi-pass membrane protein</topology>
    </subcellularLocation>
</comment>
<evidence type="ECO:0000313" key="9">
    <source>
        <dbReference type="Proteomes" id="UP000190188"/>
    </source>
</evidence>
<evidence type="ECO:0000256" key="5">
    <source>
        <dbReference type="ARBA" id="ARBA00023136"/>
    </source>
</evidence>
<dbReference type="RefSeq" id="WP_078501091.1">
    <property type="nucleotide sequence ID" value="NZ_MSZX01000008.1"/>
</dbReference>
<dbReference type="SUPFAM" id="SSF161070">
    <property type="entry name" value="SNF-like"/>
    <property type="match status" value="1"/>
</dbReference>
<feature type="transmembrane region" description="Helical" evidence="7">
    <location>
        <begin position="390"/>
        <end position="406"/>
    </location>
</feature>
<keyword evidence="2 6" id="KW-0813">Transport</keyword>
<evidence type="ECO:0000313" key="8">
    <source>
        <dbReference type="EMBL" id="OPA75759.1"/>
    </source>
</evidence>
<feature type="transmembrane region" description="Helical" evidence="7">
    <location>
        <begin position="221"/>
        <end position="244"/>
    </location>
</feature>
<feature type="transmembrane region" description="Helical" evidence="7">
    <location>
        <begin position="92"/>
        <end position="119"/>
    </location>
</feature>
<feature type="transmembrane region" description="Helical" evidence="7">
    <location>
        <begin position="256"/>
        <end position="280"/>
    </location>
</feature>
<feature type="transmembrane region" description="Helical" evidence="7">
    <location>
        <begin position="139"/>
        <end position="166"/>
    </location>
</feature>
<evidence type="ECO:0000256" key="3">
    <source>
        <dbReference type="ARBA" id="ARBA00022692"/>
    </source>
</evidence>
<evidence type="ECO:0000256" key="2">
    <source>
        <dbReference type="ARBA" id="ARBA00022448"/>
    </source>
</evidence>
<feature type="transmembrane region" description="Helical" evidence="7">
    <location>
        <begin position="178"/>
        <end position="201"/>
    </location>
</feature>
<dbReference type="PANTHER" id="PTHR42948">
    <property type="entry name" value="TRANSPORTER"/>
    <property type="match status" value="1"/>
</dbReference>
<feature type="transmembrane region" description="Helical" evidence="7">
    <location>
        <begin position="312"/>
        <end position="336"/>
    </location>
</feature>
<dbReference type="Gene3D" id="1.20.1740.10">
    <property type="entry name" value="Amino acid/polyamine transporter I"/>
    <property type="match status" value="1"/>
</dbReference>
<evidence type="ECO:0000256" key="7">
    <source>
        <dbReference type="SAM" id="Phobius"/>
    </source>
</evidence>
<comment type="similarity">
    <text evidence="6">Belongs to the sodium:neurotransmitter symporter (SNF) (TC 2.A.22) family.</text>
</comment>
<dbReference type="CDD" id="cd10336">
    <property type="entry name" value="SLC6sbd_Tyt1-Like"/>
    <property type="match status" value="1"/>
</dbReference>
<reference evidence="8 9" key="1">
    <citation type="submission" date="2017-01" db="EMBL/GenBank/DDBJ databases">
        <title>Genome analysis of Paenibacillus selenitrireducens ES3-24.</title>
        <authorList>
            <person name="Xu D."/>
            <person name="Yao R."/>
            <person name="Zheng S."/>
        </authorList>
    </citation>
    <scope>NUCLEOTIDE SEQUENCE [LARGE SCALE GENOMIC DNA]</scope>
    <source>
        <strain evidence="8 9">ES3-24</strain>
    </source>
</reference>
<keyword evidence="5 7" id="KW-0472">Membrane</keyword>
<comment type="caution">
    <text evidence="8">The sequence shown here is derived from an EMBL/GenBank/DDBJ whole genome shotgun (WGS) entry which is preliminary data.</text>
</comment>
<dbReference type="OrthoDB" id="9762833at2"/>
<dbReference type="EMBL" id="MSZX01000008">
    <property type="protein sequence ID" value="OPA75759.1"/>
    <property type="molecule type" value="Genomic_DNA"/>
</dbReference>
<dbReference type="InterPro" id="IPR037272">
    <property type="entry name" value="SNS_sf"/>
</dbReference>
<dbReference type="STRING" id="1324314.BVG16_20740"/>
<dbReference type="GO" id="GO:0016020">
    <property type="term" value="C:membrane"/>
    <property type="evidence" value="ECO:0007669"/>
    <property type="project" value="UniProtKB-SubCell"/>
</dbReference>
<evidence type="ECO:0000256" key="1">
    <source>
        <dbReference type="ARBA" id="ARBA00004141"/>
    </source>
</evidence>
<accession>A0A1T2X797</accession>
<dbReference type="AlphaFoldDB" id="A0A1T2X797"/>
<name>A0A1T2X797_9BACL</name>
<keyword evidence="6" id="KW-0769">Symport</keyword>
<dbReference type="PRINTS" id="PR00176">
    <property type="entry name" value="NANEUSMPORT"/>
</dbReference>
<feature type="transmembrane region" description="Helical" evidence="7">
    <location>
        <begin position="427"/>
        <end position="445"/>
    </location>
</feature>
<dbReference type="PROSITE" id="PS50267">
    <property type="entry name" value="NA_NEUROTRAN_SYMP_3"/>
    <property type="match status" value="1"/>
</dbReference>
<evidence type="ECO:0000256" key="6">
    <source>
        <dbReference type="RuleBase" id="RU003732"/>
    </source>
</evidence>
<feature type="transmembrane region" description="Helical" evidence="7">
    <location>
        <begin position="14"/>
        <end position="34"/>
    </location>
</feature>
<protein>
    <recommendedName>
        <fullName evidence="6">Transporter</fullName>
    </recommendedName>
</protein>
<evidence type="ECO:0000256" key="4">
    <source>
        <dbReference type="ARBA" id="ARBA00022989"/>
    </source>
</evidence>
<dbReference type="Pfam" id="PF00209">
    <property type="entry name" value="SNF"/>
    <property type="match status" value="2"/>
</dbReference>
<dbReference type="InterPro" id="IPR047218">
    <property type="entry name" value="YocR/YhdH-like"/>
</dbReference>
<dbReference type="Proteomes" id="UP000190188">
    <property type="component" value="Unassembled WGS sequence"/>
</dbReference>
<keyword evidence="4 7" id="KW-1133">Transmembrane helix</keyword>
<dbReference type="PANTHER" id="PTHR42948:SF1">
    <property type="entry name" value="TRANSPORTER"/>
    <property type="match status" value="1"/>
</dbReference>
<dbReference type="PROSITE" id="PS00610">
    <property type="entry name" value="NA_NEUROTRAN_SYMP_1"/>
    <property type="match status" value="1"/>
</dbReference>
<keyword evidence="9" id="KW-1185">Reference proteome</keyword>
<dbReference type="NCBIfam" id="NF037979">
    <property type="entry name" value="Na_transp"/>
    <property type="match status" value="1"/>
</dbReference>
<proteinExistence type="inferred from homology"/>
<dbReference type="InterPro" id="IPR000175">
    <property type="entry name" value="Na/ntran_symport"/>
</dbReference>
<dbReference type="GO" id="GO:0015293">
    <property type="term" value="F:symporter activity"/>
    <property type="evidence" value="ECO:0007669"/>
    <property type="project" value="UniProtKB-KW"/>
</dbReference>
<feature type="transmembrane region" description="Helical" evidence="7">
    <location>
        <begin position="348"/>
        <end position="370"/>
    </location>
</feature>
<sequence>MSTKSKKNSSKDQFSSFGFIMAAIGSSVGIGNMWKFPYLAGANGGGAFLFTFIICLILVGIPILLAELALGRAGRGDAMSSFQTLAVRHRKFWGFFGLLSVIAAFLIITFYMVVTGWTFQYAIGSFTGNLYRQTDNAAYFAQFAGGPLPLVYTVITVLITGAVLIKGVSKGIELFNKILIPILAILLVVLMIDAMSLSGGMKGVEFFLKPDFSLFTIESTLIALGQAFFSLSLGMGAMITYGSYVDKSQSLGKATLAVSLGNIVYALIAGLIIFPITFAFGLEPAAGPGLIFVALPTAFADMPFGHVIGGTFFVLLAGAALTSCVSVLEVIVAFVIKHLNWTRRKSVIVLSIITAVVAIPVSLSVGGPIADWKLFGKGVFDLFDFTASNILLPVVGLAVTIFIGYISKKGAEEAKLNPSLHRIWISLLRYVVPVFVILIFLYSTGLI</sequence>
<keyword evidence="3 6" id="KW-0812">Transmembrane</keyword>
<gene>
    <name evidence="8" type="ORF">BVG16_20740</name>
</gene>
<feature type="transmembrane region" description="Helical" evidence="7">
    <location>
        <begin position="46"/>
        <end position="71"/>
    </location>
</feature>